<gene>
    <name evidence="3" type="ORF">COMA2_40191</name>
</gene>
<keyword evidence="4" id="KW-1185">Reference proteome</keyword>
<dbReference type="RefSeq" id="WP_090899936.1">
    <property type="nucleotide sequence ID" value="NZ_CZPZ01000031.1"/>
</dbReference>
<evidence type="ECO:0000313" key="4">
    <source>
        <dbReference type="Proteomes" id="UP000198736"/>
    </source>
</evidence>
<proteinExistence type="predicted"/>
<dbReference type="STRING" id="1742973.COMA2_40191"/>
<dbReference type="Proteomes" id="UP000198736">
    <property type="component" value="Unassembled WGS sequence"/>
</dbReference>
<evidence type="ECO:0000256" key="1">
    <source>
        <dbReference type="SAM" id="MobiDB-lite"/>
    </source>
</evidence>
<reference evidence="4" key="1">
    <citation type="submission" date="2015-10" db="EMBL/GenBank/DDBJ databases">
        <authorList>
            <person name="Luecker S."/>
            <person name="Luecker S."/>
        </authorList>
    </citation>
    <scope>NUCLEOTIDE SEQUENCE [LARGE SCALE GENOMIC DNA]</scope>
</reference>
<dbReference type="EMBL" id="CZPZ01000031">
    <property type="protein sequence ID" value="CUS38109.1"/>
    <property type="molecule type" value="Genomic_DNA"/>
</dbReference>
<dbReference type="CDD" id="cd00063">
    <property type="entry name" value="FN3"/>
    <property type="match status" value="1"/>
</dbReference>
<feature type="domain" description="Fibronectin type-III" evidence="2">
    <location>
        <begin position="107"/>
        <end position="207"/>
    </location>
</feature>
<dbReference type="Gene3D" id="2.60.40.10">
    <property type="entry name" value="Immunoglobulins"/>
    <property type="match status" value="1"/>
</dbReference>
<evidence type="ECO:0000259" key="2">
    <source>
        <dbReference type="PROSITE" id="PS50853"/>
    </source>
</evidence>
<dbReference type="Pfam" id="PF00041">
    <property type="entry name" value="fn3"/>
    <property type="match status" value="1"/>
</dbReference>
<protein>
    <recommendedName>
        <fullName evidence="2">Fibronectin type-III domain-containing protein</fullName>
    </recommendedName>
</protein>
<accession>A0A0S4LN19</accession>
<dbReference type="AlphaFoldDB" id="A0A0S4LN19"/>
<dbReference type="PROSITE" id="PS50853">
    <property type="entry name" value="FN3"/>
    <property type="match status" value="1"/>
</dbReference>
<feature type="compositionally biased region" description="Polar residues" evidence="1">
    <location>
        <begin position="41"/>
        <end position="53"/>
    </location>
</feature>
<dbReference type="SMART" id="SM00060">
    <property type="entry name" value="FN3"/>
    <property type="match status" value="1"/>
</dbReference>
<evidence type="ECO:0000313" key="3">
    <source>
        <dbReference type="EMBL" id="CUS38109.1"/>
    </source>
</evidence>
<organism evidence="3 4">
    <name type="scientific">Candidatus Nitrospira nitrificans</name>
    <dbReference type="NCBI Taxonomy" id="1742973"/>
    <lineage>
        <taxon>Bacteria</taxon>
        <taxon>Pseudomonadati</taxon>
        <taxon>Nitrospirota</taxon>
        <taxon>Nitrospiria</taxon>
        <taxon>Nitrospirales</taxon>
        <taxon>Nitrospiraceae</taxon>
        <taxon>Nitrospira</taxon>
    </lineage>
</organism>
<dbReference type="SUPFAM" id="SSF49265">
    <property type="entry name" value="Fibronectin type III"/>
    <property type="match status" value="1"/>
</dbReference>
<sequence length="209" mass="21881">MLRPIHSIMLALRSFTVALVPLLVVTTVLPLGGCSDGGQSGPSISSLSTPTDTHPNEDTEAALNTTETTANEQEDPTASATPTEEIEPFPSELAEADPEHLMTGLEGEDNPMLSEPSISTEATARLTWAPHPDPTVAGYRVYYGKESSGEPGSCSYETSQSVEAPPAIITGLEPNTPYFFAISAFGGEEGEAESPCSNEVLLISSPAQG</sequence>
<feature type="compositionally biased region" description="Low complexity" evidence="1">
    <location>
        <begin position="61"/>
        <end position="71"/>
    </location>
</feature>
<dbReference type="OrthoDB" id="9803398at2"/>
<name>A0A0S4LN19_9BACT</name>
<feature type="region of interest" description="Disordered" evidence="1">
    <location>
        <begin position="37"/>
        <end position="88"/>
    </location>
</feature>
<dbReference type="InterPro" id="IPR013783">
    <property type="entry name" value="Ig-like_fold"/>
</dbReference>
<dbReference type="InterPro" id="IPR003961">
    <property type="entry name" value="FN3_dom"/>
</dbReference>
<dbReference type="InterPro" id="IPR036116">
    <property type="entry name" value="FN3_sf"/>
</dbReference>